<protein>
    <submittedName>
        <fullName evidence="1">Uncharacterized protein</fullName>
    </submittedName>
</protein>
<accession>A0A917Z1V8</accession>
<dbReference type="EMBL" id="BMNH01000009">
    <property type="protein sequence ID" value="GGO70666.1"/>
    <property type="molecule type" value="Genomic_DNA"/>
</dbReference>
<dbReference type="Proteomes" id="UP000646523">
    <property type="component" value="Unassembled WGS sequence"/>
</dbReference>
<keyword evidence="2" id="KW-1185">Reference proteome</keyword>
<name>A0A917Z1V8_9ACTN</name>
<reference evidence="1" key="2">
    <citation type="submission" date="2020-09" db="EMBL/GenBank/DDBJ databases">
        <authorList>
            <person name="Sun Q."/>
            <person name="Zhou Y."/>
        </authorList>
    </citation>
    <scope>NUCLEOTIDE SEQUENCE</scope>
    <source>
        <strain evidence="1">CGMCC 4.7368</strain>
    </source>
</reference>
<gene>
    <name evidence="1" type="ORF">GCM10012289_34600</name>
</gene>
<reference evidence="1" key="1">
    <citation type="journal article" date="2014" name="Int. J. Syst. Evol. Microbiol.">
        <title>Complete genome sequence of Corynebacterium casei LMG S-19264T (=DSM 44701T), isolated from a smear-ripened cheese.</title>
        <authorList>
            <consortium name="US DOE Joint Genome Institute (JGI-PGF)"/>
            <person name="Walter F."/>
            <person name="Albersmeier A."/>
            <person name="Kalinowski J."/>
            <person name="Ruckert C."/>
        </authorList>
    </citation>
    <scope>NUCLEOTIDE SEQUENCE</scope>
    <source>
        <strain evidence="1">CGMCC 4.7368</strain>
    </source>
</reference>
<comment type="caution">
    <text evidence="1">The sequence shown here is derived from an EMBL/GenBank/DDBJ whole genome shotgun (WGS) entry which is preliminary data.</text>
</comment>
<evidence type="ECO:0000313" key="1">
    <source>
        <dbReference type="EMBL" id="GGO70666.1"/>
    </source>
</evidence>
<dbReference type="AlphaFoldDB" id="A0A917Z1V8"/>
<dbReference type="RefSeq" id="WP_189125131.1">
    <property type="nucleotide sequence ID" value="NZ_BMNH01000009.1"/>
</dbReference>
<sequence length="110" mass="12558">MTNRKPSRYVEHWETVAVTALPPGWRNVYRHDDGPSTSPCPAILLQEHRSTVACWDIPLPEGHYDVRTEEKLMQPPYETRAVFADYDMATLCPADDVGNYERTIGPEETP</sequence>
<evidence type="ECO:0000313" key="2">
    <source>
        <dbReference type="Proteomes" id="UP000646523"/>
    </source>
</evidence>
<organism evidence="1 2">
    <name type="scientific">Nonomuraea cavernae</name>
    <dbReference type="NCBI Taxonomy" id="2045107"/>
    <lineage>
        <taxon>Bacteria</taxon>
        <taxon>Bacillati</taxon>
        <taxon>Actinomycetota</taxon>
        <taxon>Actinomycetes</taxon>
        <taxon>Streptosporangiales</taxon>
        <taxon>Streptosporangiaceae</taxon>
        <taxon>Nonomuraea</taxon>
    </lineage>
</organism>
<proteinExistence type="predicted"/>